<dbReference type="Pfam" id="PF20041">
    <property type="entry name" value="DUF6443"/>
    <property type="match status" value="1"/>
</dbReference>
<dbReference type="NCBIfam" id="TIGR03696">
    <property type="entry name" value="Rhs_assc_core"/>
    <property type="match status" value="1"/>
</dbReference>
<evidence type="ECO:0000259" key="2">
    <source>
        <dbReference type="Pfam" id="PF20041"/>
    </source>
</evidence>
<proteinExistence type="predicted"/>
<dbReference type="STRING" id="1434700.SAMN06296427_10633"/>
<protein>
    <submittedName>
        <fullName evidence="3">RHS repeat-associated core domain-containing protein</fullName>
    </submittedName>
</protein>
<evidence type="ECO:0000313" key="4">
    <source>
        <dbReference type="Proteomes" id="UP000192393"/>
    </source>
</evidence>
<sequence>MKNLYITLLMLLSISGKLYSQNFSPNQTYTYTRVFLEGVTVSNMNSGQSIQNVTYTDGLGRVKQNIVINGIQPGQDLVSTYFSEQGAKQTKQYLPISVNSQNGAIHSVSESGINLYHGTTNAYAEVKYDDSPQNRVIKTANPGTDWKMDGQNTKEFTYGFNEANTVKKFVSALNTSTFENSLTQSGFYAVNTLHKTTAKDEDGNISMEYKNGSGQVLMTRIKNGAVNLDTYYVYNQYNQLTYIIPPLNSGENPLTTDTKNKVLYQYKYDAMGRLIEKKLPGKEKEFYVYDREDRVIMSTDTKMKSEGKWAFVKYDKLGRVIYTGLCTGGERNTEQAGANSSIAVFESKSATGFNNSFTLIYYTKNAYPTSVTDVLSVNYYDEYPAGVPSRPAQIYEQSTLSSDITSTHSTKSMLTASYVRNMEDEKWNKTVFWYDAKERLIGSHKTNHLNGYSKTEMKLDFPGNIRESKVNHKRTTNAAEIEIKQRYIYSAQNLLTHHFHKVDNHPEELLSELTYDNLGRITSKKVGNNLQQLDYTYNIRGWLTSVNNPANLGTDLFAFKINYNQREGVETPNNNFSAQKVKPRYNGTIAETSWATSSGIIERYGYVYDAAGRLTAGLFQPHGDPYQKSNSEIVSYDNRGNIKSMYRTSFKHPQETVARLIDNLFYAYDGNRLTNINDQTGNANGYEGGNGTIQYDINGNMTAMPDKGITNITYNFLNLPTTIADGNTTTFLYSADGTKLRKTLTINHNGSNVDITTLYLDGFQYSTPNSDLIAGMFRTSESESLESAKVASEPEAFTFAEKAPGNPGGGDPLTFDLVFFPTSEGFYDYENKRYIYQYKDQTGNVRMSYTRHTTTGAARVLDNNKYYAFGMNHLNQLSMPGYSPLSVPYNYKYSGKELQETGMYDFGWRHYMPDIGRWNGMDQLSEMYHSTSPYGYVLNNPVSFRDPDGRYTETDDAFIFTGSEIQSVLGYFAEGGSYGSLLSHLESGGSFGDGPVTTYYSNYNPGPSWFGRTWTNIRKFLGYKPKPRIIIDGAVSSFTESGDLVALTEPDFLNLNDFGIGLGVGVKNFKIGNAIDVSLGVTAFSLTYDKNEGDLNLAIGEFDLGGSIAGVGAEGSINIFETNFIDNIKFGTATVSGSLSGVSREAASGSVYSKENGWFSGTTLNSPIYPANRMVDLNNNGGKTPMFILGGDVRAGIFRFNVEVNVDDVVQGPLGSGWK</sequence>
<name>A0A1W2BC28_9FLAO</name>
<keyword evidence="4" id="KW-1185">Reference proteome</keyword>
<reference evidence="3 4" key="1">
    <citation type="submission" date="2017-04" db="EMBL/GenBank/DDBJ databases">
        <authorList>
            <person name="Afonso C.L."/>
            <person name="Miller P.J."/>
            <person name="Scott M.A."/>
            <person name="Spackman E."/>
            <person name="Goraichik I."/>
            <person name="Dimitrov K.M."/>
            <person name="Suarez D.L."/>
            <person name="Swayne D.E."/>
        </authorList>
    </citation>
    <scope>NUCLEOTIDE SEQUENCE [LARGE SCALE GENOMIC DNA]</scope>
    <source>
        <strain evidence="3 4">CGMCC 1.12708</strain>
    </source>
</reference>
<dbReference type="PANTHER" id="PTHR32305:SF15">
    <property type="entry name" value="PROTEIN RHSA-RELATED"/>
    <property type="match status" value="1"/>
</dbReference>
<dbReference type="Proteomes" id="UP000192393">
    <property type="component" value="Unassembled WGS sequence"/>
</dbReference>
<dbReference type="InterPro" id="IPR022385">
    <property type="entry name" value="Rhs_assc_core"/>
</dbReference>
<keyword evidence="1" id="KW-0732">Signal</keyword>
<evidence type="ECO:0000313" key="3">
    <source>
        <dbReference type="EMBL" id="SMC70330.1"/>
    </source>
</evidence>
<accession>A0A1W2BC28</accession>
<organism evidence="3 4">
    <name type="scientific">Moheibacter sediminis</name>
    <dbReference type="NCBI Taxonomy" id="1434700"/>
    <lineage>
        <taxon>Bacteria</taxon>
        <taxon>Pseudomonadati</taxon>
        <taxon>Bacteroidota</taxon>
        <taxon>Flavobacteriia</taxon>
        <taxon>Flavobacteriales</taxon>
        <taxon>Weeksellaceae</taxon>
        <taxon>Moheibacter</taxon>
    </lineage>
</organism>
<dbReference type="AlphaFoldDB" id="A0A1W2BC28"/>
<dbReference type="PANTHER" id="PTHR32305">
    <property type="match status" value="1"/>
</dbReference>
<feature type="domain" description="DUF6443" evidence="2">
    <location>
        <begin position="28"/>
        <end position="159"/>
    </location>
</feature>
<dbReference type="InterPro" id="IPR050708">
    <property type="entry name" value="T6SS_VgrG/RHS"/>
</dbReference>
<dbReference type="OrthoDB" id="2972467at2"/>
<feature type="chain" id="PRO_5012348252" evidence="1">
    <location>
        <begin position="21"/>
        <end position="1219"/>
    </location>
</feature>
<gene>
    <name evidence="3" type="ORF">SAMN06296427_10633</name>
</gene>
<dbReference type="EMBL" id="FWXS01000006">
    <property type="protein sequence ID" value="SMC70330.1"/>
    <property type="molecule type" value="Genomic_DNA"/>
</dbReference>
<dbReference type="Gene3D" id="2.180.10.10">
    <property type="entry name" value="RHS repeat-associated core"/>
    <property type="match status" value="1"/>
</dbReference>
<dbReference type="RefSeq" id="WP_159447479.1">
    <property type="nucleotide sequence ID" value="NZ_FWXS01000006.1"/>
</dbReference>
<evidence type="ECO:0000256" key="1">
    <source>
        <dbReference type="SAM" id="SignalP"/>
    </source>
</evidence>
<feature type="signal peptide" evidence="1">
    <location>
        <begin position="1"/>
        <end position="20"/>
    </location>
</feature>
<dbReference type="InterPro" id="IPR045619">
    <property type="entry name" value="DUF6443"/>
</dbReference>